<evidence type="ECO:0000313" key="2">
    <source>
        <dbReference type="EMBL" id="KMW57698.1"/>
    </source>
</evidence>
<feature type="domain" description="SPOR" evidence="1">
    <location>
        <begin position="209"/>
        <end position="288"/>
    </location>
</feature>
<evidence type="ECO:0000259" key="1">
    <source>
        <dbReference type="PROSITE" id="PS51724"/>
    </source>
</evidence>
<dbReference type="STRING" id="1675527.AIOL_002665"/>
<dbReference type="AlphaFoldDB" id="A0A0J9GVV4"/>
<proteinExistence type="predicted"/>
<dbReference type="EMBL" id="LFTY01000002">
    <property type="protein sequence ID" value="KMW57698.1"/>
    <property type="molecule type" value="Genomic_DNA"/>
</dbReference>
<organism evidence="2 3">
    <name type="scientific">Candidatus Rhodobacter oscarellae</name>
    <dbReference type="NCBI Taxonomy" id="1675527"/>
    <lineage>
        <taxon>Bacteria</taxon>
        <taxon>Pseudomonadati</taxon>
        <taxon>Pseudomonadota</taxon>
        <taxon>Alphaproteobacteria</taxon>
        <taxon>Rhodobacterales</taxon>
        <taxon>Rhodobacter group</taxon>
        <taxon>Rhodobacter</taxon>
    </lineage>
</organism>
<dbReference type="PATRIC" id="fig|1675527.3.peg.2793"/>
<dbReference type="Gene3D" id="3.30.70.1070">
    <property type="entry name" value="Sporulation related repeat"/>
    <property type="match status" value="1"/>
</dbReference>
<dbReference type="Pfam" id="PF05036">
    <property type="entry name" value="SPOR"/>
    <property type="match status" value="1"/>
</dbReference>
<dbReference type="InterPro" id="IPR007730">
    <property type="entry name" value="SPOR-like_dom"/>
</dbReference>
<dbReference type="Proteomes" id="UP000037178">
    <property type="component" value="Unassembled WGS sequence"/>
</dbReference>
<reference evidence="2 3" key="1">
    <citation type="submission" date="2015-06" db="EMBL/GenBank/DDBJ databases">
        <title>Draft genome sequence of an Alphaproteobacteria species associated to the Mediterranean sponge Oscarella lobularis.</title>
        <authorList>
            <person name="Jourda C."/>
            <person name="Santini S."/>
            <person name="Claverie J.-M."/>
        </authorList>
    </citation>
    <scope>NUCLEOTIDE SEQUENCE [LARGE SCALE GENOMIC DNA]</scope>
    <source>
        <strain evidence="2">IGS</strain>
    </source>
</reference>
<dbReference type="SUPFAM" id="SSF110997">
    <property type="entry name" value="Sporulation related repeat"/>
    <property type="match status" value="1"/>
</dbReference>
<accession>A0A0J9GVV4</accession>
<comment type="caution">
    <text evidence="2">The sequence shown here is derived from an EMBL/GenBank/DDBJ whole genome shotgun (WGS) entry which is preliminary data.</text>
</comment>
<dbReference type="InterPro" id="IPR036680">
    <property type="entry name" value="SPOR-like_sf"/>
</dbReference>
<dbReference type="RefSeq" id="WP_235439014.1">
    <property type="nucleotide sequence ID" value="NZ_LFTY01000002.1"/>
</dbReference>
<protein>
    <submittedName>
        <fullName evidence="2">DedD protein</fullName>
    </submittedName>
</protein>
<dbReference type="PROSITE" id="PS51724">
    <property type="entry name" value="SPOR"/>
    <property type="match status" value="1"/>
</dbReference>
<evidence type="ECO:0000313" key="3">
    <source>
        <dbReference type="Proteomes" id="UP000037178"/>
    </source>
</evidence>
<sequence length="288" mass="29887">MSILAACEKGGGFAFTKDKGSAGAEVNSLETPNASSVKLIERDVEAPEAFQASDQGLWDGRPSLGGVWVAHPDVKAPERVIIRNEENGKFVIGALFKRERDNPGPRIQVSSDAASALGMLAGAPDALNVTALRRQEVPVNDGPAAPVATGPEALPPPEAIQTASLDPIAAASAALDEVEASVAAAKPAVKPVQTASLAPTPTPKPAPAASKLREPIIQIGLFSEEQNATNTGAALRNAGILPTIKTHKSKGKTYYRVTIGPAPNSAERAAMLKKVKDLGYSDAYFVTN</sequence>
<gene>
    <name evidence="2" type="ORF">AIOL_002665</name>
</gene>
<keyword evidence="3" id="KW-1185">Reference proteome</keyword>
<name>A0A0J9GVV4_9RHOB</name>
<dbReference type="GO" id="GO:0042834">
    <property type="term" value="F:peptidoglycan binding"/>
    <property type="evidence" value="ECO:0007669"/>
    <property type="project" value="InterPro"/>
</dbReference>